<dbReference type="PANTHER" id="PTHR11532">
    <property type="entry name" value="PROTEASE M14 CARBOXYPEPTIDASE"/>
    <property type="match status" value="1"/>
</dbReference>
<dbReference type="SMART" id="SM00631">
    <property type="entry name" value="Zn_pept"/>
    <property type="match status" value="1"/>
</dbReference>
<dbReference type="CDD" id="cd18172">
    <property type="entry name" value="M14_CP_plant"/>
    <property type="match status" value="1"/>
</dbReference>
<evidence type="ECO:0000313" key="14">
    <source>
        <dbReference type="Proteomes" id="UP000077755"/>
    </source>
</evidence>
<dbReference type="GO" id="GO:0008270">
    <property type="term" value="F:zinc ion binding"/>
    <property type="evidence" value="ECO:0007669"/>
    <property type="project" value="InterPro"/>
</dbReference>
<dbReference type="InterPro" id="IPR008969">
    <property type="entry name" value="CarboxyPept-like_regulatory"/>
</dbReference>
<dbReference type="PROSITE" id="PS00132">
    <property type="entry name" value="CARBOXYPEPT_ZN_1"/>
    <property type="match status" value="1"/>
</dbReference>
<dbReference type="Proteomes" id="UP000077755">
    <property type="component" value="Chromosome 1"/>
</dbReference>
<gene>
    <name evidence="13" type="ORF">DCAR_0101234</name>
</gene>
<dbReference type="PANTHER" id="PTHR11532:SF57">
    <property type="entry name" value="CARBOXYPEPTIDASE D, B"/>
    <property type="match status" value="1"/>
</dbReference>
<keyword evidence="5" id="KW-0479">Metal-binding</keyword>
<keyword evidence="3" id="KW-0121">Carboxypeptidase</keyword>
<evidence type="ECO:0000256" key="9">
    <source>
        <dbReference type="PROSITE-ProRule" id="PRU01379"/>
    </source>
</evidence>
<evidence type="ECO:0000256" key="3">
    <source>
        <dbReference type="ARBA" id="ARBA00022645"/>
    </source>
</evidence>
<sequence>MTKKKKLTLSLLFLSLQFFSHFPHPITARGGARSSTNTSGFVGTSYRGLKRNLLKEERFLKLDKLAHGYMTNTDLKNAMKTLNKRCSSITRMYTIGKSVLGVPLWVMEITDKPGEEEAEPAFKFVGNVHGDEPVGREILLLLANWLCDNYKKDPLATLIIDNVHLHILPSMNPDGYSLRTRGNANKIDLNRDFPDQFFSINDEMDARQPESKAIMSWLKDQQFTASASLHGGALVANYPWDGTADKKTNYNACPDDKTFRYMASLYSRSHSNMSRSTEFEGGITNGAKWYPIYGGMQDWNYIHAGCFELTLEISDDKWPPANELSTIWEYNKMGMLNLVASLVKTGVHGRVLSSDYGRPLSASLSIKGINSTIKASETLADYHRLLVPGEVYEVMATMHGYKKKSTQILLGEEAMSLDFVLDPTILRQGSSFKSSCYYPTDGDGMGGFPLLDFVPGSQLQILYVTSFICLVFLFLLIMRKVMSRQPKYRQPVLPQRSNIA</sequence>
<dbReference type="GO" id="GO:0016485">
    <property type="term" value="P:protein processing"/>
    <property type="evidence" value="ECO:0007669"/>
    <property type="project" value="TreeGrafter"/>
</dbReference>
<keyword evidence="8" id="KW-0325">Glycoprotein</keyword>
<keyword evidence="10" id="KW-0812">Transmembrane</keyword>
<keyword evidence="7" id="KW-0862">Zinc</keyword>
<evidence type="ECO:0000256" key="1">
    <source>
        <dbReference type="ARBA" id="ARBA00001947"/>
    </source>
</evidence>
<feature type="signal peptide" evidence="11">
    <location>
        <begin position="1"/>
        <end position="28"/>
    </location>
</feature>
<evidence type="ECO:0000256" key="6">
    <source>
        <dbReference type="ARBA" id="ARBA00022801"/>
    </source>
</evidence>
<dbReference type="Gene3D" id="2.60.40.1120">
    <property type="entry name" value="Carboxypeptidase-like, regulatory domain"/>
    <property type="match status" value="1"/>
</dbReference>
<organism evidence="13 14">
    <name type="scientific">Daucus carota subsp. sativus</name>
    <name type="common">Carrot</name>
    <dbReference type="NCBI Taxonomy" id="79200"/>
    <lineage>
        <taxon>Eukaryota</taxon>
        <taxon>Viridiplantae</taxon>
        <taxon>Streptophyta</taxon>
        <taxon>Embryophyta</taxon>
        <taxon>Tracheophyta</taxon>
        <taxon>Spermatophyta</taxon>
        <taxon>Magnoliopsida</taxon>
        <taxon>eudicotyledons</taxon>
        <taxon>Gunneridae</taxon>
        <taxon>Pentapetalae</taxon>
        <taxon>asterids</taxon>
        <taxon>campanulids</taxon>
        <taxon>Apiales</taxon>
        <taxon>Apiaceae</taxon>
        <taxon>Apioideae</taxon>
        <taxon>Scandiceae</taxon>
        <taxon>Daucinae</taxon>
        <taxon>Daucus</taxon>
        <taxon>Daucus sect. Daucus</taxon>
    </lineage>
</organism>
<feature type="chain" id="PRO_5042168053" description="Peptidase M14 domain-containing protein" evidence="11">
    <location>
        <begin position="29"/>
        <end position="500"/>
    </location>
</feature>
<dbReference type="PROSITE" id="PS52035">
    <property type="entry name" value="PEPTIDASE_M14"/>
    <property type="match status" value="1"/>
</dbReference>
<evidence type="ECO:0000256" key="8">
    <source>
        <dbReference type="ARBA" id="ARBA00023180"/>
    </source>
</evidence>
<dbReference type="InterPro" id="IPR057246">
    <property type="entry name" value="CARBOXYPEPT_ZN_1"/>
</dbReference>
<evidence type="ECO:0000256" key="2">
    <source>
        <dbReference type="ARBA" id="ARBA00005988"/>
    </source>
</evidence>
<evidence type="ECO:0000256" key="11">
    <source>
        <dbReference type="SAM" id="SignalP"/>
    </source>
</evidence>
<dbReference type="AlphaFoldDB" id="A0AAF0W5N6"/>
<dbReference type="InterPro" id="IPR050753">
    <property type="entry name" value="Peptidase_M14_domain"/>
</dbReference>
<evidence type="ECO:0000256" key="10">
    <source>
        <dbReference type="SAM" id="Phobius"/>
    </source>
</evidence>
<dbReference type="EMBL" id="CP093343">
    <property type="protein sequence ID" value="WOG82073.1"/>
    <property type="molecule type" value="Genomic_DNA"/>
</dbReference>
<dbReference type="InterPro" id="IPR057247">
    <property type="entry name" value="CARBOXYPEPT_ZN_2"/>
</dbReference>
<dbReference type="PRINTS" id="PR00765">
    <property type="entry name" value="CRBOXYPTASEA"/>
</dbReference>
<evidence type="ECO:0000259" key="12">
    <source>
        <dbReference type="PROSITE" id="PS52035"/>
    </source>
</evidence>
<evidence type="ECO:0000256" key="7">
    <source>
        <dbReference type="ARBA" id="ARBA00022833"/>
    </source>
</evidence>
<feature type="transmembrane region" description="Helical" evidence="10">
    <location>
        <begin position="461"/>
        <end position="478"/>
    </location>
</feature>
<evidence type="ECO:0000313" key="13">
    <source>
        <dbReference type="EMBL" id="WOG82073.1"/>
    </source>
</evidence>
<evidence type="ECO:0000256" key="5">
    <source>
        <dbReference type="ARBA" id="ARBA00022723"/>
    </source>
</evidence>
<comment type="similarity">
    <text evidence="2 9">Belongs to the peptidase M14 family.</text>
</comment>
<feature type="active site" description="Proton donor/acceptor" evidence="9">
    <location>
        <position position="312"/>
    </location>
</feature>
<proteinExistence type="inferred from homology"/>
<dbReference type="GO" id="GO:0004181">
    <property type="term" value="F:metallocarboxypeptidase activity"/>
    <property type="evidence" value="ECO:0007669"/>
    <property type="project" value="InterPro"/>
</dbReference>
<dbReference type="GO" id="GO:0006518">
    <property type="term" value="P:peptide metabolic process"/>
    <property type="evidence" value="ECO:0007669"/>
    <property type="project" value="TreeGrafter"/>
</dbReference>
<dbReference type="Pfam" id="PF00246">
    <property type="entry name" value="Peptidase_M14"/>
    <property type="match status" value="1"/>
</dbReference>
<dbReference type="SUPFAM" id="SSF53187">
    <property type="entry name" value="Zn-dependent exopeptidases"/>
    <property type="match status" value="1"/>
</dbReference>
<evidence type="ECO:0000256" key="4">
    <source>
        <dbReference type="ARBA" id="ARBA00022670"/>
    </source>
</evidence>
<dbReference type="SUPFAM" id="SSF49464">
    <property type="entry name" value="Carboxypeptidase regulatory domain-like"/>
    <property type="match status" value="1"/>
</dbReference>
<dbReference type="GO" id="GO:0005615">
    <property type="term" value="C:extracellular space"/>
    <property type="evidence" value="ECO:0007669"/>
    <property type="project" value="TreeGrafter"/>
</dbReference>
<comment type="cofactor">
    <cofactor evidence="1">
        <name>Zn(2+)</name>
        <dbReference type="ChEBI" id="CHEBI:29105"/>
    </cofactor>
</comment>
<protein>
    <recommendedName>
        <fullName evidence="12">Peptidase M14 domain-containing protein</fullName>
    </recommendedName>
</protein>
<reference evidence="13" key="1">
    <citation type="journal article" date="2016" name="Nat. Genet.">
        <title>A high-quality carrot genome assembly provides new insights into carotenoid accumulation and asterid genome evolution.</title>
        <authorList>
            <person name="Iorizzo M."/>
            <person name="Ellison S."/>
            <person name="Senalik D."/>
            <person name="Zeng P."/>
            <person name="Satapoomin P."/>
            <person name="Huang J."/>
            <person name="Bowman M."/>
            <person name="Iovene M."/>
            <person name="Sanseverino W."/>
            <person name="Cavagnaro P."/>
            <person name="Yildiz M."/>
            <person name="Macko-Podgorni A."/>
            <person name="Moranska E."/>
            <person name="Grzebelus E."/>
            <person name="Grzebelus D."/>
            <person name="Ashrafi H."/>
            <person name="Zheng Z."/>
            <person name="Cheng S."/>
            <person name="Spooner D."/>
            <person name="Van Deynze A."/>
            <person name="Simon P."/>
        </authorList>
    </citation>
    <scope>NUCLEOTIDE SEQUENCE</scope>
    <source>
        <tissue evidence="13">Leaf</tissue>
    </source>
</reference>
<reference evidence="13" key="2">
    <citation type="submission" date="2022-03" db="EMBL/GenBank/DDBJ databases">
        <title>Draft title - Genomic analysis of global carrot germplasm unveils the trajectory of domestication and the origin of high carotenoid orange carrot.</title>
        <authorList>
            <person name="Iorizzo M."/>
            <person name="Ellison S."/>
            <person name="Senalik D."/>
            <person name="Macko-Podgorni A."/>
            <person name="Grzebelus D."/>
            <person name="Bostan H."/>
            <person name="Rolling W."/>
            <person name="Curaba J."/>
            <person name="Simon P."/>
        </authorList>
    </citation>
    <scope>NUCLEOTIDE SEQUENCE</scope>
    <source>
        <tissue evidence="13">Leaf</tissue>
    </source>
</reference>
<keyword evidence="6" id="KW-0378">Hydrolase</keyword>
<keyword evidence="11" id="KW-0732">Signal</keyword>
<name>A0AAF0W5N6_DAUCS</name>
<feature type="domain" description="Peptidase M14" evidence="12">
    <location>
        <begin position="68"/>
        <end position="342"/>
    </location>
</feature>
<accession>A0AAF0W5N6</accession>
<keyword evidence="14" id="KW-1185">Reference proteome</keyword>
<dbReference type="PROSITE" id="PS00133">
    <property type="entry name" value="CARBOXYPEPT_ZN_2"/>
    <property type="match status" value="1"/>
</dbReference>
<keyword evidence="4" id="KW-0645">Protease</keyword>
<dbReference type="FunFam" id="3.40.630.10:FF:000020">
    <property type="entry name" value="Carboxypeptidase D"/>
    <property type="match status" value="1"/>
</dbReference>
<keyword evidence="10" id="KW-0472">Membrane</keyword>
<dbReference type="Gene3D" id="3.40.630.10">
    <property type="entry name" value="Zn peptidases"/>
    <property type="match status" value="1"/>
</dbReference>
<keyword evidence="10" id="KW-1133">Transmembrane helix</keyword>
<dbReference type="InterPro" id="IPR000834">
    <property type="entry name" value="Peptidase_M14"/>
</dbReference>